<dbReference type="PANTHER" id="PTHR28629:SF4">
    <property type="entry name" value="TRIOKINASE_FMN CYCLASE"/>
    <property type="match status" value="1"/>
</dbReference>
<dbReference type="Proteomes" id="UP000216867">
    <property type="component" value="Unassembled WGS sequence"/>
</dbReference>
<proteinExistence type="predicted"/>
<feature type="region of interest" description="Disordered" evidence="5">
    <location>
        <begin position="592"/>
        <end position="616"/>
    </location>
</feature>
<keyword evidence="3 8" id="KW-0418">Kinase</keyword>
<evidence type="ECO:0000256" key="1">
    <source>
        <dbReference type="ARBA" id="ARBA00022679"/>
    </source>
</evidence>
<dbReference type="GO" id="GO:0004371">
    <property type="term" value="F:glycerone kinase activity"/>
    <property type="evidence" value="ECO:0007669"/>
    <property type="project" value="InterPro"/>
</dbReference>
<protein>
    <submittedName>
        <fullName evidence="8">D-erythrulose kinase</fullName>
    </submittedName>
</protein>
<dbReference type="GO" id="GO:0019563">
    <property type="term" value="P:glycerol catabolic process"/>
    <property type="evidence" value="ECO:0007669"/>
    <property type="project" value="TreeGrafter"/>
</dbReference>
<dbReference type="RefSeq" id="WP_167560258.1">
    <property type="nucleotide sequence ID" value="NZ_CBDRLP010000002.1"/>
</dbReference>
<dbReference type="SMART" id="SM01120">
    <property type="entry name" value="Dak2"/>
    <property type="match status" value="1"/>
</dbReference>
<evidence type="ECO:0000313" key="8">
    <source>
        <dbReference type="EMBL" id="PAK97276.1"/>
    </source>
</evidence>
<evidence type="ECO:0000259" key="6">
    <source>
        <dbReference type="PROSITE" id="PS51480"/>
    </source>
</evidence>
<comment type="caution">
    <text evidence="8">The sequence shown here is derived from an EMBL/GenBank/DDBJ whole genome shotgun (WGS) entry which is preliminary data.</text>
</comment>
<dbReference type="InterPro" id="IPR004006">
    <property type="entry name" value="DhaK_dom"/>
</dbReference>
<evidence type="ECO:0000256" key="4">
    <source>
        <dbReference type="ARBA" id="ARBA00022840"/>
    </source>
</evidence>
<keyword evidence="4" id="KW-0067">ATP-binding</keyword>
<name>A0A269ZJS7_9MICO</name>
<dbReference type="Pfam" id="PF02734">
    <property type="entry name" value="Dak2"/>
    <property type="match status" value="1"/>
</dbReference>
<dbReference type="SUPFAM" id="SSF101473">
    <property type="entry name" value="DhaL-like"/>
    <property type="match status" value="1"/>
</dbReference>
<dbReference type="GO" id="GO:0005829">
    <property type="term" value="C:cytosol"/>
    <property type="evidence" value="ECO:0007669"/>
    <property type="project" value="TreeGrafter"/>
</dbReference>
<dbReference type="FunFam" id="1.25.40.340:FF:000002">
    <property type="entry name" value="Dihydroxyacetone kinase, L subunit"/>
    <property type="match status" value="1"/>
</dbReference>
<feature type="compositionally biased region" description="Low complexity" evidence="5">
    <location>
        <begin position="545"/>
        <end position="554"/>
    </location>
</feature>
<dbReference type="PANTHER" id="PTHR28629">
    <property type="entry name" value="TRIOKINASE/FMN CYCLASE"/>
    <property type="match status" value="1"/>
</dbReference>
<feature type="domain" description="DhaK" evidence="7">
    <location>
        <begin position="7"/>
        <end position="326"/>
    </location>
</feature>
<dbReference type="EMBL" id="NCWY01000001">
    <property type="protein sequence ID" value="PAK97276.1"/>
    <property type="molecule type" value="Genomic_DNA"/>
</dbReference>
<feature type="region of interest" description="Disordered" evidence="5">
    <location>
        <begin position="330"/>
        <end position="374"/>
    </location>
</feature>
<evidence type="ECO:0000256" key="2">
    <source>
        <dbReference type="ARBA" id="ARBA00022741"/>
    </source>
</evidence>
<dbReference type="Gene3D" id="1.25.40.340">
    <property type="match status" value="1"/>
</dbReference>
<dbReference type="PROSITE" id="PS51481">
    <property type="entry name" value="DHAK"/>
    <property type="match status" value="1"/>
</dbReference>
<dbReference type="PROSITE" id="PS51480">
    <property type="entry name" value="DHAL"/>
    <property type="match status" value="1"/>
</dbReference>
<keyword evidence="2" id="KW-0547">Nucleotide-binding</keyword>
<dbReference type="Pfam" id="PF02733">
    <property type="entry name" value="Dak1"/>
    <property type="match status" value="1"/>
</dbReference>
<dbReference type="Gene3D" id="3.30.1180.20">
    <property type="entry name" value="Dihydroxyacetone kinase, domain 2"/>
    <property type="match status" value="1"/>
</dbReference>
<dbReference type="InterPro" id="IPR036117">
    <property type="entry name" value="DhaL_dom_sf"/>
</dbReference>
<evidence type="ECO:0000256" key="3">
    <source>
        <dbReference type="ARBA" id="ARBA00022777"/>
    </source>
</evidence>
<dbReference type="Gene3D" id="3.40.50.10440">
    <property type="entry name" value="Dihydroxyacetone kinase, domain 1"/>
    <property type="match status" value="1"/>
</dbReference>
<dbReference type="NCBIfam" id="NF011049">
    <property type="entry name" value="PRK14479.1"/>
    <property type="match status" value="1"/>
</dbReference>
<organism evidence="8 9">
    <name type="scientific">Brevibacterium casei</name>
    <dbReference type="NCBI Taxonomy" id="33889"/>
    <lineage>
        <taxon>Bacteria</taxon>
        <taxon>Bacillati</taxon>
        <taxon>Actinomycetota</taxon>
        <taxon>Actinomycetes</taxon>
        <taxon>Micrococcales</taxon>
        <taxon>Brevibacteriaceae</taxon>
        <taxon>Brevibacterium</taxon>
    </lineage>
</organism>
<reference evidence="8 9" key="1">
    <citation type="submission" date="2017-04" db="EMBL/GenBank/DDBJ databases">
        <title>Kefir bacterial isolates.</title>
        <authorList>
            <person name="Kim Y."/>
            <person name="Blasche S."/>
            <person name="Patil K.R."/>
        </authorList>
    </citation>
    <scope>NUCLEOTIDE SEQUENCE [LARGE SCALE GENOMIC DNA]</scope>
    <source>
        <strain evidence="8 9">OG2</strain>
    </source>
</reference>
<gene>
    <name evidence="8" type="ORF">B8X04_01470</name>
</gene>
<feature type="region of interest" description="Disordered" evidence="5">
    <location>
        <begin position="545"/>
        <end position="577"/>
    </location>
</feature>
<accession>A0A269ZJS7</accession>
<evidence type="ECO:0000259" key="7">
    <source>
        <dbReference type="PROSITE" id="PS51481"/>
    </source>
</evidence>
<dbReference type="InterPro" id="IPR050861">
    <property type="entry name" value="Dihydroxyacetone_Kinase"/>
</dbReference>
<keyword evidence="1" id="KW-0808">Transferase</keyword>
<dbReference type="SUPFAM" id="SSF82549">
    <property type="entry name" value="DAK1/DegV-like"/>
    <property type="match status" value="1"/>
</dbReference>
<dbReference type="GO" id="GO:0006796">
    <property type="term" value="P:phosphate-containing compound metabolic process"/>
    <property type="evidence" value="ECO:0007669"/>
    <property type="project" value="UniProtKB-ARBA"/>
</dbReference>
<evidence type="ECO:0000313" key="9">
    <source>
        <dbReference type="Proteomes" id="UP000216867"/>
    </source>
</evidence>
<dbReference type="FunFam" id="3.40.50.10440:FF:000003">
    <property type="entry name" value="Homodimeric dihydroxyacetone kinase"/>
    <property type="match status" value="1"/>
</dbReference>
<dbReference type="InterPro" id="IPR004007">
    <property type="entry name" value="DhaL_dom"/>
</dbReference>
<dbReference type="AlphaFoldDB" id="A0A269ZJS7"/>
<sequence length="616" mass="62733">MTRLFNDPNDFVAEMTRGFALASSRWIRSAPGGVVRATRSAEPTVSVVIGGGSGHYPAFSGLVGPGLAHGAAMGNVFASPSTKQIVSIAKACDQGRGVLFSYGNYAGDVLNFDQAARRLRDEGIDVRTVVVTDDIFSAPDSEIEKRRGIAGDLTVFKIAGAAAEAGADLPEVERLAAAANDRTRSIGVAFSGCTLPGADAPLFTVPEGRMAIGLGIHGEPGIDEVALPTAAELADLLVSRLLAEAPEAPGRVVPILNGLGAVKYEELYLLYGLIDPLLREAGLEVVTPEVGEFCTSFDMAGLSLTLLWLDDELETLWTAPCSTPAFSRGTVVGDQVPAPLPETVSPEAHPQEAAHGGTSPDAAGPAVARPASETSRRLGREVASVLAAIAALLDESAAELGRLDSIAGDGDHGIGMQRGSQAAALEAASASSHDQGPAVILRTAGEAWADVGGGTSGAIWGRILASLATGFDGPDAPTPSDIARALEATVAEVRAFGGVDVGDKTLLDALAPLAAEFSRAVGDAAAPDEGALTVCAAAAERAAEAATRGAEGTADLAARRGRARAHGEKSVGTPDPGAISLARIASAVADELTARTGLEPAAPTPPSHRERKAARS</sequence>
<dbReference type="GO" id="GO:0005524">
    <property type="term" value="F:ATP binding"/>
    <property type="evidence" value="ECO:0007669"/>
    <property type="project" value="UniProtKB-KW"/>
</dbReference>
<evidence type="ECO:0000256" key="5">
    <source>
        <dbReference type="SAM" id="MobiDB-lite"/>
    </source>
</evidence>
<feature type="domain" description="DhaL" evidence="6">
    <location>
        <begin position="380"/>
        <end position="590"/>
    </location>
</feature>